<dbReference type="PANTHER" id="PTHR12322:SF17">
    <property type="entry name" value="DM DOMAIN-CONTAINING PROTEIN"/>
    <property type="match status" value="1"/>
</dbReference>
<evidence type="ECO:0000313" key="7">
    <source>
        <dbReference type="Proteomes" id="UP000700334"/>
    </source>
</evidence>
<dbReference type="InterPro" id="IPR031577">
    <property type="entry name" value="DMRT-C1/C2_C"/>
</dbReference>
<evidence type="ECO:0000256" key="3">
    <source>
        <dbReference type="ARBA" id="ARBA00023163"/>
    </source>
</evidence>
<dbReference type="PANTHER" id="PTHR12322">
    <property type="entry name" value="DOUBLESEX AND MAB-3 RELATED TRANSCRIPTION FACTOR DMRT"/>
    <property type="match status" value="1"/>
</dbReference>
<gene>
    <name evidence="6" type="ORF">J0S82_019398</name>
</gene>
<evidence type="ECO:0000259" key="5">
    <source>
        <dbReference type="Pfam" id="PF15791"/>
    </source>
</evidence>
<keyword evidence="3" id="KW-0804">Transcription</keyword>
<comment type="similarity">
    <text evidence="1">Belongs to the DMRT family.</text>
</comment>
<dbReference type="OrthoDB" id="9663956at2759"/>
<dbReference type="GO" id="GO:0005634">
    <property type="term" value="C:nucleus"/>
    <property type="evidence" value="ECO:0007669"/>
    <property type="project" value="InterPro"/>
</dbReference>
<comment type="caution">
    <text evidence="6">The sequence shown here is derived from an EMBL/GenBank/DDBJ whole genome shotgun (WGS) entry which is preliminary data.</text>
</comment>
<accession>A0A8J6AY24</accession>
<name>A0A8J6AY24_GALPY</name>
<feature type="domain" description="Doublesex- and mab-3-related transcription factor C1/C2 C-terminal" evidence="5">
    <location>
        <begin position="169"/>
        <end position="214"/>
    </location>
</feature>
<dbReference type="GO" id="GO:0006355">
    <property type="term" value="P:regulation of DNA-templated transcription"/>
    <property type="evidence" value="ECO:0007669"/>
    <property type="project" value="InterPro"/>
</dbReference>
<keyword evidence="2" id="KW-0805">Transcription regulation</keyword>
<feature type="region of interest" description="Disordered" evidence="4">
    <location>
        <begin position="155"/>
        <end position="180"/>
    </location>
</feature>
<evidence type="ECO:0000256" key="2">
    <source>
        <dbReference type="ARBA" id="ARBA00023015"/>
    </source>
</evidence>
<dbReference type="Proteomes" id="UP000700334">
    <property type="component" value="Unassembled WGS sequence"/>
</dbReference>
<dbReference type="Pfam" id="PF15791">
    <property type="entry name" value="DMRT-like"/>
    <property type="match status" value="1"/>
</dbReference>
<dbReference type="EMBL" id="JAGFMF010011371">
    <property type="protein sequence ID" value="KAG8524865.1"/>
    <property type="molecule type" value="Genomic_DNA"/>
</dbReference>
<evidence type="ECO:0000256" key="1">
    <source>
        <dbReference type="ARBA" id="ARBA00006834"/>
    </source>
</evidence>
<keyword evidence="7" id="KW-1185">Reference proteome</keyword>
<protein>
    <submittedName>
        <fullName evidence="6">Doublesex- and mab-3-related transcription factor C2</fullName>
    </submittedName>
</protein>
<reference evidence="6" key="1">
    <citation type="journal article" date="2021" name="Evol. Appl.">
        <title>The genome of the Pyrenean desman and the effects of bottlenecks and inbreeding on the genomic landscape of an endangered species.</title>
        <authorList>
            <person name="Escoda L."/>
            <person name="Castresana J."/>
        </authorList>
    </citation>
    <scope>NUCLEOTIDE SEQUENCE</scope>
    <source>
        <strain evidence="6">IBE-C5619</strain>
    </source>
</reference>
<dbReference type="AlphaFoldDB" id="A0A8J6AY24"/>
<evidence type="ECO:0000313" key="6">
    <source>
        <dbReference type="EMBL" id="KAG8524865.1"/>
    </source>
</evidence>
<sequence>MDPKEIPAVSCCPSDSMAGSKIGTPWGINQSPRRAMRRCDCRYHCGIFDQIQDQEPFCLFEAHECHKCTLFSKQCRTLPAEGDLKMEQGTNLKNQGLIRSGPASPKAHSPVQKLTIEPGTTTKRPGGAIDQSIPKIFVSALDASTLEEATNNFSFQEDPQAPFPGQHAPEASDQDAASSEWQRKLEAAEALLILRDSFQAPAGSVSLLEPCVAPGILVLGRRTGPKMALDRWFIDDKCPVFDVKKQGNGERQAFP</sequence>
<dbReference type="InterPro" id="IPR026607">
    <property type="entry name" value="DMRT"/>
</dbReference>
<organism evidence="6 7">
    <name type="scientific">Galemys pyrenaicus</name>
    <name type="common">Iberian desman</name>
    <name type="synonym">Pyrenean desman</name>
    <dbReference type="NCBI Taxonomy" id="202257"/>
    <lineage>
        <taxon>Eukaryota</taxon>
        <taxon>Metazoa</taxon>
        <taxon>Chordata</taxon>
        <taxon>Craniata</taxon>
        <taxon>Vertebrata</taxon>
        <taxon>Euteleostomi</taxon>
        <taxon>Mammalia</taxon>
        <taxon>Eutheria</taxon>
        <taxon>Laurasiatheria</taxon>
        <taxon>Eulipotyphla</taxon>
        <taxon>Talpidae</taxon>
        <taxon>Galemys</taxon>
    </lineage>
</organism>
<proteinExistence type="inferred from homology"/>
<evidence type="ECO:0000256" key="4">
    <source>
        <dbReference type="SAM" id="MobiDB-lite"/>
    </source>
</evidence>